<feature type="transmembrane region" description="Helical" evidence="1">
    <location>
        <begin position="89"/>
        <end position="110"/>
    </location>
</feature>
<proteinExistence type="predicted"/>
<comment type="caution">
    <text evidence="2">The sequence shown here is derived from an EMBL/GenBank/DDBJ whole genome shotgun (WGS) entry which is preliminary data.</text>
</comment>
<reference evidence="2 3" key="1">
    <citation type="submission" date="2024-01" db="EMBL/GenBank/DDBJ databases">
        <title>The genomes of 5 underutilized Papilionoideae crops provide insights into root nodulation and disease resistanc.</title>
        <authorList>
            <person name="Jiang F."/>
        </authorList>
    </citation>
    <scope>NUCLEOTIDE SEQUENCE [LARGE SCALE GENOMIC DNA]</scope>
    <source>
        <strain evidence="2">JINMINGXINNONG_FW02</strain>
        <tissue evidence="2">Leaves</tissue>
    </source>
</reference>
<evidence type="ECO:0000313" key="3">
    <source>
        <dbReference type="Proteomes" id="UP001374584"/>
    </source>
</evidence>
<accession>A0AAN9MGK3</accession>
<dbReference type="EMBL" id="JAYMYR010000007">
    <property type="protein sequence ID" value="KAK7354209.1"/>
    <property type="molecule type" value="Genomic_DNA"/>
</dbReference>
<dbReference type="Proteomes" id="UP001374584">
    <property type="component" value="Unassembled WGS sequence"/>
</dbReference>
<evidence type="ECO:0000256" key="1">
    <source>
        <dbReference type="SAM" id="Phobius"/>
    </source>
</evidence>
<evidence type="ECO:0000313" key="2">
    <source>
        <dbReference type="EMBL" id="KAK7354209.1"/>
    </source>
</evidence>
<keyword evidence="1" id="KW-1133">Transmembrane helix</keyword>
<keyword evidence="3" id="KW-1185">Reference proteome</keyword>
<sequence>MVVTACGRYFYRVLPYHTSQTLSLVFVHVLLNIPLRLLFALGMTLISIHELPIVKLSPLCSRIHTFWDFVVILPSLFAMPSSVVSGVGFGVHIVPFFVVFVAQDDLITFWKCGERLLRLKQDN</sequence>
<dbReference type="AlphaFoldDB" id="A0AAN9MGK3"/>
<name>A0AAN9MGK3_PHACN</name>
<keyword evidence="1" id="KW-0812">Transmembrane</keyword>
<gene>
    <name evidence="2" type="ORF">VNO80_19668</name>
</gene>
<keyword evidence="1" id="KW-0472">Membrane</keyword>
<feature type="transmembrane region" description="Helical" evidence="1">
    <location>
        <begin position="22"/>
        <end position="46"/>
    </location>
</feature>
<protein>
    <submittedName>
        <fullName evidence="2">Uncharacterized protein</fullName>
    </submittedName>
</protein>
<organism evidence="2 3">
    <name type="scientific">Phaseolus coccineus</name>
    <name type="common">Scarlet runner bean</name>
    <name type="synonym">Phaseolus multiflorus</name>
    <dbReference type="NCBI Taxonomy" id="3886"/>
    <lineage>
        <taxon>Eukaryota</taxon>
        <taxon>Viridiplantae</taxon>
        <taxon>Streptophyta</taxon>
        <taxon>Embryophyta</taxon>
        <taxon>Tracheophyta</taxon>
        <taxon>Spermatophyta</taxon>
        <taxon>Magnoliopsida</taxon>
        <taxon>eudicotyledons</taxon>
        <taxon>Gunneridae</taxon>
        <taxon>Pentapetalae</taxon>
        <taxon>rosids</taxon>
        <taxon>fabids</taxon>
        <taxon>Fabales</taxon>
        <taxon>Fabaceae</taxon>
        <taxon>Papilionoideae</taxon>
        <taxon>50 kb inversion clade</taxon>
        <taxon>NPAAA clade</taxon>
        <taxon>indigoferoid/millettioid clade</taxon>
        <taxon>Phaseoleae</taxon>
        <taxon>Phaseolus</taxon>
    </lineage>
</organism>